<name>A0ACB8YW10_CICIN</name>
<dbReference type="EMBL" id="CM042017">
    <property type="protein sequence ID" value="KAI3689416.1"/>
    <property type="molecule type" value="Genomic_DNA"/>
</dbReference>
<protein>
    <submittedName>
        <fullName evidence="1">Uncharacterized protein</fullName>
    </submittedName>
</protein>
<sequence length="96" mass="10873">MPSLHEFPISEIRIAEIPIPIGSDFRRSTSTIPIAGNRFRPSVTGVSLLECFCASILSSTVPKKEYRIGGRRKSEDEKKRRREVRNQKSRCTLAVL</sequence>
<evidence type="ECO:0000313" key="1">
    <source>
        <dbReference type="EMBL" id="KAI3689416.1"/>
    </source>
</evidence>
<dbReference type="Proteomes" id="UP001055811">
    <property type="component" value="Linkage Group LG09"/>
</dbReference>
<keyword evidence="2" id="KW-1185">Reference proteome</keyword>
<gene>
    <name evidence="1" type="ORF">L2E82_47372</name>
</gene>
<evidence type="ECO:0000313" key="2">
    <source>
        <dbReference type="Proteomes" id="UP001055811"/>
    </source>
</evidence>
<accession>A0ACB8YW10</accession>
<comment type="caution">
    <text evidence="1">The sequence shown here is derived from an EMBL/GenBank/DDBJ whole genome shotgun (WGS) entry which is preliminary data.</text>
</comment>
<organism evidence="1 2">
    <name type="scientific">Cichorium intybus</name>
    <name type="common">Chicory</name>
    <dbReference type="NCBI Taxonomy" id="13427"/>
    <lineage>
        <taxon>Eukaryota</taxon>
        <taxon>Viridiplantae</taxon>
        <taxon>Streptophyta</taxon>
        <taxon>Embryophyta</taxon>
        <taxon>Tracheophyta</taxon>
        <taxon>Spermatophyta</taxon>
        <taxon>Magnoliopsida</taxon>
        <taxon>eudicotyledons</taxon>
        <taxon>Gunneridae</taxon>
        <taxon>Pentapetalae</taxon>
        <taxon>asterids</taxon>
        <taxon>campanulids</taxon>
        <taxon>Asterales</taxon>
        <taxon>Asteraceae</taxon>
        <taxon>Cichorioideae</taxon>
        <taxon>Cichorieae</taxon>
        <taxon>Cichoriinae</taxon>
        <taxon>Cichorium</taxon>
    </lineage>
</organism>
<reference evidence="2" key="1">
    <citation type="journal article" date="2022" name="Mol. Ecol. Resour.">
        <title>The genomes of chicory, endive, great burdock and yacon provide insights into Asteraceae palaeo-polyploidization history and plant inulin production.</title>
        <authorList>
            <person name="Fan W."/>
            <person name="Wang S."/>
            <person name="Wang H."/>
            <person name="Wang A."/>
            <person name="Jiang F."/>
            <person name="Liu H."/>
            <person name="Zhao H."/>
            <person name="Xu D."/>
            <person name="Zhang Y."/>
        </authorList>
    </citation>
    <scope>NUCLEOTIDE SEQUENCE [LARGE SCALE GENOMIC DNA]</scope>
    <source>
        <strain evidence="2">cv. Punajuju</strain>
    </source>
</reference>
<proteinExistence type="predicted"/>
<reference evidence="1 2" key="2">
    <citation type="journal article" date="2022" name="Mol. Ecol. Resour.">
        <title>The genomes of chicory, endive, great burdock and yacon provide insights into Asteraceae paleo-polyploidization history and plant inulin production.</title>
        <authorList>
            <person name="Fan W."/>
            <person name="Wang S."/>
            <person name="Wang H."/>
            <person name="Wang A."/>
            <person name="Jiang F."/>
            <person name="Liu H."/>
            <person name="Zhao H."/>
            <person name="Xu D."/>
            <person name="Zhang Y."/>
        </authorList>
    </citation>
    <scope>NUCLEOTIDE SEQUENCE [LARGE SCALE GENOMIC DNA]</scope>
    <source>
        <strain evidence="2">cv. Punajuju</strain>
        <tissue evidence="1">Leaves</tissue>
    </source>
</reference>